<dbReference type="Pfam" id="PF13401">
    <property type="entry name" value="AAA_22"/>
    <property type="match status" value="1"/>
</dbReference>
<dbReference type="OrthoDB" id="6210at10239"/>
<dbReference type="RefSeq" id="YP_009055235.1">
    <property type="nucleotide sequence ID" value="NC_024782.1"/>
</dbReference>
<gene>
    <name evidence="2" type="ORF">MP48_007</name>
</gene>
<evidence type="ECO:0000259" key="1">
    <source>
        <dbReference type="Pfam" id="PF13401"/>
    </source>
</evidence>
<protein>
    <submittedName>
        <fullName evidence="2">DNA transposition protein</fullName>
    </submittedName>
</protein>
<feature type="domain" description="ORC1/DEAH AAA+ ATPase" evidence="1">
    <location>
        <begin position="44"/>
        <end position="154"/>
    </location>
</feature>
<evidence type="ECO:0000313" key="3">
    <source>
        <dbReference type="Proteomes" id="UP000028560"/>
    </source>
</evidence>
<proteinExistence type="predicted"/>
<dbReference type="InterPro" id="IPR052026">
    <property type="entry name" value="ExeA_AAA_ATPase_DNA-bind"/>
</dbReference>
<dbReference type="InterPro" id="IPR027417">
    <property type="entry name" value="P-loop_NTPase"/>
</dbReference>
<dbReference type="EMBL" id="KF475786">
    <property type="protein sequence ID" value="AGZ17202.1"/>
    <property type="molecule type" value="Genomic_DNA"/>
</dbReference>
<accession>A0A075CIC6</accession>
<dbReference type="KEGG" id="vg:20283545"/>
<dbReference type="PANTHER" id="PTHR35894:SF5">
    <property type="entry name" value="MU-LIKE PROPHAGE FLUMU DNA TRANSPOSITION PROTEIN B"/>
    <property type="match status" value="1"/>
</dbReference>
<evidence type="ECO:0000313" key="2">
    <source>
        <dbReference type="EMBL" id="AGZ17202.1"/>
    </source>
</evidence>
<dbReference type="Proteomes" id="UP000028560">
    <property type="component" value="Segment"/>
</dbReference>
<dbReference type="GO" id="GO:0016887">
    <property type="term" value="F:ATP hydrolysis activity"/>
    <property type="evidence" value="ECO:0007669"/>
    <property type="project" value="InterPro"/>
</dbReference>
<reference evidence="2 3" key="1">
    <citation type="submission" date="2013-07" db="EMBL/GenBank/DDBJ databases">
        <authorList>
            <person name="Chung I.-Y."/>
            <person name="Cho Y.-H."/>
        </authorList>
    </citation>
    <scope>NUCLEOTIDE SEQUENCE [LARGE SCALE GENOMIC DNA]</scope>
</reference>
<keyword evidence="3" id="KW-1185">Reference proteome</keyword>
<dbReference type="PANTHER" id="PTHR35894">
    <property type="entry name" value="GENERAL SECRETION PATHWAY PROTEIN A-RELATED"/>
    <property type="match status" value="1"/>
</dbReference>
<dbReference type="GeneID" id="20283545"/>
<sequence>MKGAVFMTTPKTTQLASGMADIANIALCDIALEKALSRTSTLPGLVCFYGPSGFGKSVSAAWVANRRRAYYVQAKSVWTRKHTLKSILGEMGIKPAGTIPEMADQIAEELAASGRPLIIDEMDHLVAAGQVELIRDLYESSQASILLIGEEMLPTKLKKYERFHGRVLSWVPAQPVSLEDARNLAPVYSPGVAIADDLLAHLVKKSLGSVRRVAVNLEQLAEAATVQGRRELELADLQRLNLELYTGAAPNPRTSK</sequence>
<dbReference type="InterPro" id="IPR049945">
    <property type="entry name" value="AAA_22"/>
</dbReference>
<dbReference type="Gene3D" id="3.40.50.300">
    <property type="entry name" value="P-loop containing nucleotide triphosphate hydrolases"/>
    <property type="match status" value="1"/>
</dbReference>
<dbReference type="SUPFAM" id="SSF52540">
    <property type="entry name" value="P-loop containing nucleoside triphosphate hydrolases"/>
    <property type="match status" value="1"/>
</dbReference>
<organism evidence="2 3">
    <name type="scientific">Pseudomonas phage MP48</name>
    <dbReference type="NCBI Taxonomy" id="1391190"/>
    <lineage>
        <taxon>Viruses</taxon>
        <taxon>Duplodnaviria</taxon>
        <taxon>Heunggongvirae</taxon>
        <taxon>Uroviricota</taxon>
        <taxon>Caudoviricetes</taxon>
        <taxon>Casadabanvirus</taxon>
        <taxon>Casadabanvirus MP48</taxon>
    </lineage>
</organism>
<name>A0A075CIC6_9CAUD</name>